<keyword evidence="4" id="KW-1185">Reference proteome</keyword>
<protein>
    <submittedName>
        <fullName evidence="3">Leucine Rich Repeat</fullName>
    </submittedName>
</protein>
<name>A0A9N8H793_9STRA</name>
<dbReference type="Proteomes" id="UP001153069">
    <property type="component" value="Unassembled WGS sequence"/>
</dbReference>
<dbReference type="AlphaFoldDB" id="A0A9N8H793"/>
<dbReference type="PANTHER" id="PTHR48059:SF30">
    <property type="entry name" value="OS06G0587000 PROTEIN"/>
    <property type="match status" value="1"/>
</dbReference>
<evidence type="ECO:0000313" key="3">
    <source>
        <dbReference type="EMBL" id="CAB9502362.1"/>
    </source>
</evidence>
<comment type="caution">
    <text evidence="3">The sequence shown here is derived from an EMBL/GenBank/DDBJ whole genome shotgun (WGS) entry which is preliminary data.</text>
</comment>
<evidence type="ECO:0000256" key="1">
    <source>
        <dbReference type="ARBA" id="ARBA00004196"/>
    </source>
</evidence>
<gene>
    <name evidence="3" type="ORF">SEMRO_134_G063470.1</name>
</gene>
<evidence type="ECO:0000256" key="2">
    <source>
        <dbReference type="SAM" id="MobiDB-lite"/>
    </source>
</evidence>
<comment type="subcellular location">
    <subcellularLocation>
        <location evidence="1">Cell envelope</location>
    </subcellularLocation>
</comment>
<dbReference type="OrthoDB" id="1303930at2759"/>
<sequence>MTPVPPTVSPTMPPTTVPPTMRPVSLSDLLPSYSKLALVDPASPQSNARTCIWVEAHPEYNAMGGWRKLQLFSLVTIYYAMGGPVTWSENTRGNWLDATIHECFWPETSPNCVDNQSYQRLKFDGDGGIVGMISPEIGLLTLLTSLELERWAPFKPDGGLTKSIPTTIGLLTALSTIQISNNPFTGFIPTEIGLLTLLSFLRCGSGAFRGPFPTQIGLLTAMEYLYFAASSMTGTLPSELGLMLP</sequence>
<feature type="region of interest" description="Disordered" evidence="2">
    <location>
        <begin position="1"/>
        <end position="21"/>
    </location>
</feature>
<dbReference type="EMBL" id="CAICTM010000133">
    <property type="protein sequence ID" value="CAB9502362.1"/>
    <property type="molecule type" value="Genomic_DNA"/>
</dbReference>
<dbReference type="PANTHER" id="PTHR48059">
    <property type="entry name" value="POLYGALACTURONASE INHIBITOR 1"/>
    <property type="match status" value="1"/>
</dbReference>
<dbReference type="InterPro" id="IPR051848">
    <property type="entry name" value="PGIP"/>
</dbReference>
<proteinExistence type="predicted"/>
<dbReference type="SUPFAM" id="SSF52058">
    <property type="entry name" value="L domain-like"/>
    <property type="match status" value="1"/>
</dbReference>
<organism evidence="3 4">
    <name type="scientific">Seminavis robusta</name>
    <dbReference type="NCBI Taxonomy" id="568900"/>
    <lineage>
        <taxon>Eukaryota</taxon>
        <taxon>Sar</taxon>
        <taxon>Stramenopiles</taxon>
        <taxon>Ochrophyta</taxon>
        <taxon>Bacillariophyta</taxon>
        <taxon>Bacillariophyceae</taxon>
        <taxon>Bacillariophycidae</taxon>
        <taxon>Naviculales</taxon>
        <taxon>Naviculaceae</taxon>
        <taxon>Seminavis</taxon>
    </lineage>
</organism>
<evidence type="ECO:0000313" key="4">
    <source>
        <dbReference type="Proteomes" id="UP001153069"/>
    </source>
</evidence>
<accession>A0A9N8H793</accession>
<dbReference type="InterPro" id="IPR032675">
    <property type="entry name" value="LRR_dom_sf"/>
</dbReference>
<dbReference type="Gene3D" id="3.80.10.10">
    <property type="entry name" value="Ribonuclease Inhibitor"/>
    <property type="match status" value="1"/>
</dbReference>
<reference evidence="3" key="1">
    <citation type="submission" date="2020-06" db="EMBL/GenBank/DDBJ databases">
        <authorList>
            <consortium name="Plant Systems Biology data submission"/>
        </authorList>
    </citation>
    <scope>NUCLEOTIDE SEQUENCE</scope>
    <source>
        <strain evidence="3">D6</strain>
    </source>
</reference>